<organism evidence="2 3">
    <name type="scientific">Auxenochlorella protothecoides</name>
    <name type="common">Green microalga</name>
    <name type="synonym">Chlorella protothecoides</name>
    <dbReference type="NCBI Taxonomy" id="3075"/>
    <lineage>
        <taxon>Eukaryota</taxon>
        <taxon>Viridiplantae</taxon>
        <taxon>Chlorophyta</taxon>
        <taxon>core chlorophytes</taxon>
        <taxon>Trebouxiophyceae</taxon>
        <taxon>Chlorellales</taxon>
        <taxon>Chlorellaceae</taxon>
        <taxon>Auxenochlorella</taxon>
    </lineage>
</organism>
<dbReference type="EMBL" id="GDKF01005597">
    <property type="protein sequence ID" value="JAT73025.1"/>
    <property type="molecule type" value="Transcribed_RNA"/>
</dbReference>
<gene>
    <name evidence="2" type="ORF">F751_6929</name>
    <name evidence="1" type="ORF">g.11596</name>
</gene>
<keyword evidence="3" id="KW-1185">Reference proteome</keyword>
<reference evidence="2 3" key="1">
    <citation type="journal article" date="2014" name="BMC Genomics">
        <title>Oil accumulation mechanisms of the oleaginous microalga Chlorella protothecoides revealed through its genome, transcriptomes, and proteomes.</title>
        <authorList>
            <person name="Gao C."/>
            <person name="Wang Y."/>
            <person name="Shen Y."/>
            <person name="Yan D."/>
            <person name="He X."/>
            <person name="Dai J."/>
            <person name="Wu Q."/>
        </authorList>
    </citation>
    <scope>NUCLEOTIDE SEQUENCE [LARGE SCALE GENOMIC DNA]</scope>
    <source>
        <strain evidence="2 3">0710</strain>
    </source>
</reference>
<dbReference type="GeneID" id="23618320"/>
<accession>A0A087SE07</accession>
<name>A0A087SE07_AUXPR</name>
<protein>
    <submittedName>
        <fullName evidence="2">Uncharacterized protein</fullName>
    </submittedName>
</protein>
<dbReference type="AlphaFoldDB" id="A0A087SE07"/>
<sequence length="106" mass="11628">MLHTVVKRSSTFAPRVTSVIGQRAYAHDGMKGYGEKERGEETVYFRKEEEKLLRTLLQKVAAQASKHDVEGSKAAADEASAKLETIVGGKLSAAEKAALLEWKNSH</sequence>
<dbReference type="EMBL" id="KL662101">
    <property type="protein sequence ID" value="KFM23961.1"/>
    <property type="molecule type" value="Genomic_DNA"/>
</dbReference>
<dbReference type="KEGG" id="apro:F751_6929"/>
<evidence type="ECO:0000313" key="2">
    <source>
        <dbReference type="EMBL" id="KFM23961.1"/>
    </source>
</evidence>
<evidence type="ECO:0000313" key="3">
    <source>
        <dbReference type="Proteomes" id="UP000028924"/>
    </source>
</evidence>
<dbReference type="Proteomes" id="UP000028924">
    <property type="component" value="Unassembled WGS sequence"/>
</dbReference>
<proteinExistence type="predicted"/>
<dbReference type="RefSeq" id="XP_011396839.1">
    <property type="nucleotide sequence ID" value="XM_011398537.1"/>
</dbReference>
<evidence type="ECO:0000313" key="1">
    <source>
        <dbReference type="EMBL" id="JAT73025.1"/>
    </source>
</evidence>
<reference evidence="1" key="2">
    <citation type="submission" date="2015-08" db="EMBL/GenBank/DDBJ databases">
        <authorList>
            <person name="Babu N.S."/>
            <person name="Beckwith C.J."/>
            <person name="Beseler K.G."/>
            <person name="Brison A."/>
            <person name="Carone J.V."/>
            <person name="Caskin T.P."/>
            <person name="Diamond M."/>
            <person name="Durham M.E."/>
            <person name="Foxe J.M."/>
            <person name="Go M."/>
            <person name="Henderson B.A."/>
            <person name="Jones I.B."/>
            <person name="McGettigan J.A."/>
            <person name="Micheletti S.J."/>
            <person name="Nasrallah M.E."/>
            <person name="Ortiz D."/>
            <person name="Piller C.R."/>
            <person name="Privatt S.R."/>
            <person name="Schneider S.L."/>
            <person name="Sharp S."/>
            <person name="Smith T.C."/>
            <person name="Stanton J.D."/>
            <person name="Ullery H.E."/>
            <person name="Wilson R.J."/>
            <person name="Serrano M.G."/>
            <person name="Buck G."/>
            <person name="Lee V."/>
            <person name="Wang Y."/>
            <person name="Carvalho R."/>
            <person name="Voegtly L."/>
            <person name="Shi R."/>
            <person name="Duckworth R."/>
            <person name="Johnson A."/>
            <person name="Loviza R."/>
            <person name="Walstead R."/>
            <person name="Shah Z."/>
            <person name="Kiflezghi M."/>
            <person name="Wade K."/>
            <person name="Ball S.L."/>
            <person name="Bradley K.W."/>
            <person name="Asai D.J."/>
            <person name="Bowman C.A."/>
            <person name="Russell D.A."/>
            <person name="Pope W.H."/>
            <person name="Jacobs-Sera D."/>
            <person name="Hendrix R.W."/>
            <person name="Hatfull G.F."/>
        </authorList>
    </citation>
    <scope>NUCLEOTIDE SEQUENCE</scope>
</reference>